<feature type="non-terminal residue" evidence="1">
    <location>
        <position position="100"/>
    </location>
</feature>
<comment type="caution">
    <text evidence="1">The sequence shown here is derived from an EMBL/GenBank/DDBJ whole genome shotgun (WGS) entry which is preliminary data.</text>
</comment>
<dbReference type="GO" id="GO:0006436">
    <property type="term" value="P:tryptophanyl-tRNA aminoacylation"/>
    <property type="evidence" value="ECO:0007669"/>
    <property type="project" value="TreeGrafter"/>
</dbReference>
<accession>T1CCF9</accession>
<reference evidence="1" key="1">
    <citation type="submission" date="2013-08" db="EMBL/GenBank/DDBJ databases">
        <authorList>
            <person name="Mendez C."/>
            <person name="Richter M."/>
            <person name="Ferrer M."/>
            <person name="Sanchez J."/>
        </authorList>
    </citation>
    <scope>NUCLEOTIDE SEQUENCE</scope>
</reference>
<keyword evidence="1" id="KW-0436">Ligase</keyword>
<dbReference type="GO" id="GO:0005829">
    <property type="term" value="C:cytosol"/>
    <property type="evidence" value="ECO:0007669"/>
    <property type="project" value="TreeGrafter"/>
</dbReference>
<reference evidence="1" key="2">
    <citation type="journal article" date="2014" name="ISME J.">
        <title>Microbial stratification in low pH oxic and suboxic macroscopic growths along an acid mine drainage.</title>
        <authorList>
            <person name="Mendez-Garcia C."/>
            <person name="Mesa V."/>
            <person name="Sprenger R.R."/>
            <person name="Richter M."/>
            <person name="Diez M.S."/>
            <person name="Solano J."/>
            <person name="Bargiela R."/>
            <person name="Golyshina O.V."/>
            <person name="Manteca A."/>
            <person name="Ramos J.L."/>
            <person name="Gallego J.R."/>
            <person name="Llorente I."/>
            <person name="Martins Dos Santos V.A."/>
            <person name="Jensen O.N."/>
            <person name="Pelaez A.I."/>
            <person name="Sanchez J."/>
            <person name="Ferrer M."/>
        </authorList>
    </citation>
    <scope>NUCLEOTIDE SEQUENCE</scope>
</reference>
<evidence type="ECO:0000313" key="1">
    <source>
        <dbReference type="EMBL" id="EQD63469.1"/>
    </source>
</evidence>
<proteinExistence type="predicted"/>
<dbReference type="PANTHER" id="PTHR43766:SF1">
    <property type="entry name" value="TRYPTOPHAN--TRNA LIGASE, MITOCHONDRIAL"/>
    <property type="match status" value="1"/>
</dbReference>
<name>T1CCF9_9ZZZZ</name>
<keyword evidence="1" id="KW-0030">Aminoacyl-tRNA synthetase</keyword>
<dbReference type="GO" id="GO:0004830">
    <property type="term" value="F:tryptophan-tRNA ligase activity"/>
    <property type="evidence" value="ECO:0007669"/>
    <property type="project" value="TreeGrafter"/>
</dbReference>
<sequence length="100" mass="10948">RPGEPKDPDSNALCAIYRAFATRAQGDAYAADLRAGLAWGEAKQRLATQIEDEIGPMRARYDRLTVESNQIEEILQEGAAKARTLAAPLLARLRQAVGLR</sequence>
<dbReference type="InterPro" id="IPR050203">
    <property type="entry name" value="Trp-tRNA_synthetase"/>
</dbReference>
<organism evidence="1">
    <name type="scientific">mine drainage metagenome</name>
    <dbReference type="NCBI Taxonomy" id="410659"/>
    <lineage>
        <taxon>unclassified sequences</taxon>
        <taxon>metagenomes</taxon>
        <taxon>ecological metagenomes</taxon>
    </lineage>
</organism>
<gene>
    <name evidence="1" type="ORF">B1A_09117</name>
</gene>
<dbReference type="EMBL" id="AUZX01006495">
    <property type="protein sequence ID" value="EQD63469.1"/>
    <property type="molecule type" value="Genomic_DNA"/>
</dbReference>
<dbReference type="SUPFAM" id="SSF52374">
    <property type="entry name" value="Nucleotidylyl transferase"/>
    <property type="match status" value="1"/>
</dbReference>
<protein>
    <submittedName>
        <fullName evidence="1">Tryptophanyl-tRNA synthetase</fullName>
    </submittedName>
</protein>
<dbReference type="PANTHER" id="PTHR43766">
    <property type="entry name" value="TRYPTOPHAN--TRNA LIGASE, MITOCHONDRIAL"/>
    <property type="match status" value="1"/>
</dbReference>
<dbReference type="Gene3D" id="1.10.240.10">
    <property type="entry name" value="Tyrosyl-Transfer RNA Synthetase"/>
    <property type="match status" value="1"/>
</dbReference>
<feature type="non-terminal residue" evidence="1">
    <location>
        <position position="1"/>
    </location>
</feature>
<dbReference type="AlphaFoldDB" id="T1CCF9"/>